<dbReference type="InterPro" id="IPR013151">
    <property type="entry name" value="Immunoglobulin_dom"/>
</dbReference>
<reference evidence="3" key="1">
    <citation type="submission" date="2020-05" db="UniProtKB">
        <authorList>
            <consortium name="EnsemblMetazoa"/>
        </authorList>
    </citation>
    <scope>IDENTIFICATION</scope>
    <source>
        <strain evidence="3">Jacobina</strain>
    </source>
</reference>
<dbReference type="InterPro" id="IPR013106">
    <property type="entry name" value="Ig_V-set"/>
</dbReference>
<feature type="domain" description="Ig-like" evidence="2">
    <location>
        <begin position="44"/>
        <end position="141"/>
    </location>
</feature>
<dbReference type="VEuPathDB" id="VectorBase:LLONM1_003528"/>
<dbReference type="AlphaFoldDB" id="A0A1B0CTH3"/>
<dbReference type="FunFam" id="2.60.40.10:FF:000129">
    <property type="entry name" value="CLUMA_CG018772, isoform A"/>
    <property type="match status" value="1"/>
</dbReference>
<dbReference type="InterPro" id="IPR003599">
    <property type="entry name" value="Ig_sub"/>
</dbReference>
<dbReference type="Pfam" id="PF00047">
    <property type="entry name" value="ig"/>
    <property type="match status" value="1"/>
</dbReference>
<dbReference type="OrthoDB" id="8049355at2759"/>
<dbReference type="SUPFAM" id="SSF48726">
    <property type="entry name" value="Immunoglobulin"/>
    <property type="match status" value="2"/>
</dbReference>
<sequence length="281" mass="31300">MTLEVGQILMAVALFFSTDAIRIDTTSHSHQSRRNTGTEVFSSPFLAEHRVTNITTQIGTHAYLPCKARQLANKSVSWVRVRDDHILTVDRTVFIADDRFQSFFVESTGMWTLQLKYVQARDAGLYECQVSTEPKLSARVHLHVVVPRTELIGESNRYVKAGSRVIIRCVVRGALEPPSYVFWYFGLEQIFTDNRHGWIMQTESESDTHSTIASLIIPSARKRDTGNYTCNPSNSDAVTVLLHVINAEYSASAVTSAASGHGSVQSEIVAIIVAVLVHFQT</sequence>
<evidence type="ECO:0000313" key="3">
    <source>
        <dbReference type="EnsemblMetazoa" id="LLOJ008173-PA"/>
    </source>
</evidence>
<dbReference type="InterPro" id="IPR007110">
    <property type="entry name" value="Ig-like_dom"/>
</dbReference>
<dbReference type="KEGG" id="lll:129797687"/>
<dbReference type="Gene3D" id="2.60.40.10">
    <property type="entry name" value="Immunoglobulins"/>
    <property type="match status" value="2"/>
</dbReference>
<dbReference type="GeneID" id="129797687"/>
<dbReference type="SMART" id="SM00408">
    <property type="entry name" value="IGc2"/>
    <property type="match status" value="2"/>
</dbReference>
<evidence type="ECO:0000313" key="4">
    <source>
        <dbReference type="Proteomes" id="UP000092461"/>
    </source>
</evidence>
<dbReference type="PANTHER" id="PTHR23279:SF21">
    <property type="entry name" value="DEFECTIVE PROBOSCIS EXTENSION RESPONSE 11, ISOFORM B-RELATED"/>
    <property type="match status" value="1"/>
</dbReference>
<dbReference type="RefSeq" id="XP_055696470.1">
    <property type="nucleotide sequence ID" value="XM_055840495.1"/>
</dbReference>
<protein>
    <recommendedName>
        <fullName evidence="2">Ig-like domain-containing protein</fullName>
    </recommendedName>
</protein>
<dbReference type="GO" id="GO:0050808">
    <property type="term" value="P:synapse organization"/>
    <property type="evidence" value="ECO:0007669"/>
    <property type="project" value="TreeGrafter"/>
</dbReference>
<dbReference type="InterPro" id="IPR036179">
    <property type="entry name" value="Ig-like_dom_sf"/>
</dbReference>
<proteinExistence type="predicted"/>
<dbReference type="InterPro" id="IPR003598">
    <property type="entry name" value="Ig_sub2"/>
</dbReference>
<organism evidence="3 4">
    <name type="scientific">Lutzomyia longipalpis</name>
    <name type="common">Sand fly</name>
    <dbReference type="NCBI Taxonomy" id="7200"/>
    <lineage>
        <taxon>Eukaryota</taxon>
        <taxon>Metazoa</taxon>
        <taxon>Ecdysozoa</taxon>
        <taxon>Arthropoda</taxon>
        <taxon>Hexapoda</taxon>
        <taxon>Insecta</taxon>
        <taxon>Pterygota</taxon>
        <taxon>Neoptera</taxon>
        <taxon>Endopterygota</taxon>
        <taxon>Diptera</taxon>
        <taxon>Nematocera</taxon>
        <taxon>Psychodoidea</taxon>
        <taxon>Psychodidae</taxon>
        <taxon>Lutzomyia</taxon>
        <taxon>Lutzomyia</taxon>
    </lineage>
</organism>
<dbReference type="SMART" id="SM00409">
    <property type="entry name" value="IG"/>
    <property type="match status" value="2"/>
</dbReference>
<dbReference type="InterPro" id="IPR037448">
    <property type="entry name" value="Zig-8"/>
</dbReference>
<evidence type="ECO:0000256" key="1">
    <source>
        <dbReference type="SAM" id="SignalP"/>
    </source>
</evidence>
<dbReference type="Proteomes" id="UP000092461">
    <property type="component" value="Unassembled WGS sequence"/>
</dbReference>
<dbReference type="Pfam" id="PF07686">
    <property type="entry name" value="V-set"/>
    <property type="match status" value="1"/>
</dbReference>
<name>A0A1B0CTH3_LUTLO</name>
<accession>A0A1B0CTH3</accession>
<feature type="signal peptide" evidence="1">
    <location>
        <begin position="1"/>
        <end position="20"/>
    </location>
</feature>
<dbReference type="CDD" id="cd00096">
    <property type="entry name" value="Ig"/>
    <property type="match status" value="1"/>
</dbReference>
<feature type="domain" description="Ig-like" evidence="2">
    <location>
        <begin position="147"/>
        <end position="241"/>
    </location>
</feature>
<dbReference type="PANTHER" id="PTHR23279">
    <property type="entry name" value="DEFECTIVE PROBOSCIS EXTENSION RESPONSE DPR -RELATED"/>
    <property type="match status" value="1"/>
</dbReference>
<dbReference type="EMBL" id="AJWK01027605">
    <property type="status" value="NOT_ANNOTATED_CDS"/>
    <property type="molecule type" value="Genomic_DNA"/>
</dbReference>
<keyword evidence="4" id="KW-1185">Reference proteome</keyword>
<feature type="chain" id="PRO_5008406124" description="Ig-like domain-containing protein" evidence="1">
    <location>
        <begin position="21"/>
        <end position="281"/>
    </location>
</feature>
<dbReference type="RefSeq" id="XP_055696469.1">
    <property type="nucleotide sequence ID" value="XM_055840494.1"/>
</dbReference>
<dbReference type="PROSITE" id="PS50835">
    <property type="entry name" value="IG_LIKE"/>
    <property type="match status" value="2"/>
</dbReference>
<dbReference type="GO" id="GO:0032589">
    <property type="term" value="C:neuron projection membrane"/>
    <property type="evidence" value="ECO:0007669"/>
    <property type="project" value="TreeGrafter"/>
</dbReference>
<dbReference type="InterPro" id="IPR013783">
    <property type="entry name" value="Ig-like_fold"/>
</dbReference>
<keyword evidence="1" id="KW-0732">Signal</keyword>
<evidence type="ECO:0000259" key="2">
    <source>
        <dbReference type="PROSITE" id="PS50835"/>
    </source>
</evidence>
<dbReference type="VEuPathDB" id="VectorBase:LLOJ008173"/>
<dbReference type="EnsemblMetazoa" id="LLOJ008173-RA">
    <property type="protein sequence ID" value="LLOJ008173-PA"/>
    <property type="gene ID" value="LLOJ008173"/>
</dbReference>
<dbReference type="FunFam" id="2.60.40.10:FF:001026">
    <property type="entry name" value="Uncharacterized protein, isoform B"/>
    <property type="match status" value="1"/>
</dbReference>